<feature type="domain" description="Isochorismatase-like" evidence="2">
    <location>
        <begin position="17"/>
        <end position="181"/>
    </location>
</feature>
<evidence type="ECO:0000313" key="4">
    <source>
        <dbReference type="Proteomes" id="UP000072741"/>
    </source>
</evidence>
<gene>
    <name evidence="3" type="ORF">NS331_00375</name>
</gene>
<evidence type="ECO:0000313" key="3">
    <source>
        <dbReference type="EMBL" id="KTT27856.1"/>
    </source>
</evidence>
<sequence>MQLSPTALPRSCTLTACLIVIDAQESFRHRPYYRADDVPAWLAAQNALIAGCREAGVPIVRIYHVDGPQEAGNPFAQESGHIRPFTGLADFAADATFVKHRHSALVGTGLDVWLTQQGIRRLIVTGIRTEQCCETTTRHASDLGWQVDYALDATLTFDMVQPDGQPLTASQIRARTATVLDGRFARVRSAAQVLAALPVGAGGVRIADPLRLRPS</sequence>
<reference evidence="3 4" key="1">
    <citation type="journal article" date="2016" name="Front. Microbiol.">
        <title>Genomic Resource of Rice Seed Associated Bacteria.</title>
        <authorList>
            <person name="Midha S."/>
            <person name="Bansal K."/>
            <person name="Sharma S."/>
            <person name="Kumar N."/>
            <person name="Patil P.P."/>
            <person name="Chaudhry V."/>
            <person name="Patil P.B."/>
        </authorList>
    </citation>
    <scope>NUCLEOTIDE SEQUENCE [LARGE SCALE GENOMIC DNA]</scope>
    <source>
        <strain evidence="3 4">NS331</strain>
    </source>
</reference>
<dbReference type="Proteomes" id="UP000072741">
    <property type="component" value="Unassembled WGS sequence"/>
</dbReference>
<evidence type="ECO:0000256" key="1">
    <source>
        <dbReference type="ARBA" id="ARBA00022801"/>
    </source>
</evidence>
<comment type="caution">
    <text evidence="3">The sequence shown here is derived from an EMBL/GenBank/DDBJ whole genome shotgun (WGS) entry which is preliminary data.</text>
</comment>
<organism evidence="3 4">
    <name type="scientific">Pseudacidovorax intermedius</name>
    <dbReference type="NCBI Taxonomy" id="433924"/>
    <lineage>
        <taxon>Bacteria</taxon>
        <taxon>Pseudomonadati</taxon>
        <taxon>Pseudomonadota</taxon>
        <taxon>Betaproteobacteria</taxon>
        <taxon>Burkholderiales</taxon>
        <taxon>Comamonadaceae</taxon>
        <taxon>Pseudacidovorax</taxon>
    </lineage>
</organism>
<dbReference type="PANTHER" id="PTHR43540">
    <property type="entry name" value="PEROXYUREIDOACRYLATE/UREIDOACRYLATE AMIDOHYDROLASE-RELATED"/>
    <property type="match status" value="1"/>
</dbReference>
<keyword evidence="1 3" id="KW-0378">Hydrolase</keyword>
<dbReference type="SUPFAM" id="SSF52499">
    <property type="entry name" value="Isochorismatase-like hydrolases"/>
    <property type="match status" value="1"/>
</dbReference>
<dbReference type="InterPro" id="IPR036380">
    <property type="entry name" value="Isochorismatase-like_sf"/>
</dbReference>
<proteinExistence type="predicted"/>
<evidence type="ECO:0000259" key="2">
    <source>
        <dbReference type="Pfam" id="PF00857"/>
    </source>
</evidence>
<dbReference type="Pfam" id="PF00857">
    <property type="entry name" value="Isochorismatase"/>
    <property type="match status" value="1"/>
</dbReference>
<dbReference type="EMBL" id="LDSL01000004">
    <property type="protein sequence ID" value="KTT27856.1"/>
    <property type="molecule type" value="Genomic_DNA"/>
</dbReference>
<dbReference type="Gene3D" id="3.40.50.850">
    <property type="entry name" value="Isochorismatase-like"/>
    <property type="match status" value="1"/>
</dbReference>
<keyword evidence="4" id="KW-1185">Reference proteome</keyword>
<dbReference type="InterPro" id="IPR000868">
    <property type="entry name" value="Isochorismatase-like_dom"/>
</dbReference>
<dbReference type="GO" id="GO:0016787">
    <property type="term" value="F:hydrolase activity"/>
    <property type="evidence" value="ECO:0007669"/>
    <property type="project" value="UniProtKB-KW"/>
</dbReference>
<dbReference type="AlphaFoldDB" id="A0A147HCW6"/>
<dbReference type="PANTHER" id="PTHR43540:SF6">
    <property type="entry name" value="ISOCHORISMATASE-LIKE DOMAIN-CONTAINING PROTEIN"/>
    <property type="match status" value="1"/>
</dbReference>
<dbReference type="InterPro" id="IPR050272">
    <property type="entry name" value="Isochorismatase-like_hydrls"/>
</dbReference>
<name>A0A147HCW6_9BURK</name>
<accession>A0A147HCW6</accession>
<protein>
    <submittedName>
        <fullName evidence="3">Hydrolase</fullName>
    </submittedName>
</protein>